<name>A0A0C9Y1M5_9AGAM</name>
<reference evidence="1 2" key="1">
    <citation type="submission" date="2014-04" db="EMBL/GenBank/DDBJ databases">
        <authorList>
            <consortium name="DOE Joint Genome Institute"/>
            <person name="Kuo A."/>
            <person name="Kohler A."/>
            <person name="Costa M.D."/>
            <person name="Nagy L.G."/>
            <person name="Floudas D."/>
            <person name="Copeland A."/>
            <person name="Barry K.W."/>
            <person name="Cichocki N."/>
            <person name="Veneault-Fourrey C."/>
            <person name="LaButti K."/>
            <person name="Lindquist E.A."/>
            <person name="Lipzen A."/>
            <person name="Lundell T."/>
            <person name="Morin E."/>
            <person name="Murat C."/>
            <person name="Sun H."/>
            <person name="Tunlid A."/>
            <person name="Henrissat B."/>
            <person name="Grigoriev I.V."/>
            <person name="Hibbett D.S."/>
            <person name="Martin F."/>
            <person name="Nordberg H.P."/>
            <person name="Cantor M.N."/>
            <person name="Hua S.X."/>
        </authorList>
    </citation>
    <scope>NUCLEOTIDE SEQUENCE [LARGE SCALE GENOMIC DNA]</scope>
    <source>
        <strain evidence="1 2">441</strain>
    </source>
</reference>
<dbReference type="EMBL" id="KN834303">
    <property type="protein sequence ID" value="KIK11091.1"/>
    <property type="molecule type" value="Genomic_DNA"/>
</dbReference>
<protein>
    <submittedName>
        <fullName evidence="1">Uncharacterized protein</fullName>
    </submittedName>
</protein>
<gene>
    <name evidence="1" type="ORF">PISMIDRAFT_690607</name>
</gene>
<accession>A0A0C9Y1M5</accession>
<evidence type="ECO:0000313" key="2">
    <source>
        <dbReference type="Proteomes" id="UP000054018"/>
    </source>
</evidence>
<dbReference type="AlphaFoldDB" id="A0A0C9Y1M5"/>
<dbReference type="HOGENOM" id="CLU_1986911_0_0_1"/>
<dbReference type="OrthoDB" id="10491244at2759"/>
<evidence type="ECO:0000313" key="1">
    <source>
        <dbReference type="EMBL" id="KIK11091.1"/>
    </source>
</evidence>
<reference evidence="2" key="2">
    <citation type="submission" date="2015-01" db="EMBL/GenBank/DDBJ databases">
        <title>Evolutionary Origins and Diversification of the Mycorrhizal Mutualists.</title>
        <authorList>
            <consortium name="DOE Joint Genome Institute"/>
            <consortium name="Mycorrhizal Genomics Consortium"/>
            <person name="Kohler A."/>
            <person name="Kuo A."/>
            <person name="Nagy L.G."/>
            <person name="Floudas D."/>
            <person name="Copeland A."/>
            <person name="Barry K.W."/>
            <person name="Cichocki N."/>
            <person name="Veneault-Fourrey C."/>
            <person name="LaButti K."/>
            <person name="Lindquist E.A."/>
            <person name="Lipzen A."/>
            <person name="Lundell T."/>
            <person name="Morin E."/>
            <person name="Murat C."/>
            <person name="Riley R."/>
            <person name="Ohm R."/>
            <person name="Sun H."/>
            <person name="Tunlid A."/>
            <person name="Henrissat B."/>
            <person name="Grigoriev I.V."/>
            <person name="Hibbett D.S."/>
            <person name="Martin F."/>
        </authorList>
    </citation>
    <scope>NUCLEOTIDE SEQUENCE [LARGE SCALE GENOMIC DNA]</scope>
    <source>
        <strain evidence="2">441</strain>
    </source>
</reference>
<keyword evidence="2" id="KW-1185">Reference proteome</keyword>
<dbReference type="Proteomes" id="UP000054018">
    <property type="component" value="Unassembled WGS sequence"/>
</dbReference>
<organism evidence="1 2">
    <name type="scientific">Pisolithus microcarpus 441</name>
    <dbReference type="NCBI Taxonomy" id="765257"/>
    <lineage>
        <taxon>Eukaryota</taxon>
        <taxon>Fungi</taxon>
        <taxon>Dikarya</taxon>
        <taxon>Basidiomycota</taxon>
        <taxon>Agaricomycotina</taxon>
        <taxon>Agaricomycetes</taxon>
        <taxon>Agaricomycetidae</taxon>
        <taxon>Boletales</taxon>
        <taxon>Sclerodermatineae</taxon>
        <taxon>Pisolithaceae</taxon>
        <taxon>Pisolithus</taxon>
    </lineage>
</organism>
<proteinExistence type="predicted"/>
<sequence>MQEGDRRERRQLGHITSHFDASESPAVHRGVAAGCFASSTFVGPTALYLKLFFQDASIKRLKWVLFFQSAVRRSMRGKGAHQLQNRQILREHELLGRIIARFETRCCGKSPLFPACHTLEAAVILD</sequence>
<feature type="non-terminal residue" evidence="1">
    <location>
        <position position="126"/>
    </location>
</feature>